<sequence length="107" mass="12379">VEILRYVDHENGQVSRENRLCRFFKAEIETPEHVLITCTSSEALVELGKNFLGQLFLKCPQLQRRLVEESNKDFLKSMIYSCPSIALVAKFAHDVLQVFYAIHVLRP</sequence>
<gene>
    <name evidence="1" type="ORF">DFH07DRAFT_757349</name>
</gene>
<accession>A0AAD7HTW5</accession>
<comment type="caution">
    <text evidence="1">The sequence shown here is derived from an EMBL/GenBank/DDBJ whole genome shotgun (WGS) entry which is preliminary data.</text>
</comment>
<feature type="non-terminal residue" evidence="1">
    <location>
        <position position="1"/>
    </location>
</feature>
<dbReference type="AlphaFoldDB" id="A0AAD7HTW5"/>
<organism evidence="1 2">
    <name type="scientific">Mycena maculata</name>
    <dbReference type="NCBI Taxonomy" id="230809"/>
    <lineage>
        <taxon>Eukaryota</taxon>
        <taxon>Fungi</taxon>
        <taxon>Dikarya</taxon>
        <taxon>Basidiomycota</taxon>
        <taxon>Agaricomycotina</taxon>
        <taxon>Agaricomycetes</taxon>
        <taxon>Agaricomycetidae</taxon>
        <taxon>Agaricales</taxon>
        <taxon>Marasmiineae</taxon>
        <taxon>Mycenaceae</taxon>
        <taxon>Mycena</taxon>
    </lineage>
</organism>
<proteinExistence type="predicted"/>
<protein>
    <submittedName>
        <fullName evidence="1">Uncharacterized protein</fullName>
    </submittedName>
</protein>
<evidence type="ECO:0000313" key="1">
    <source>
        <dbReference type="EMBL" id="KAJ7728266.1"/>
    </source>
</evidence>
<dbReference type="EMBL" id="JARJLG010000206">
    <property type="protein sequence ID" value="KAJ7728266.1"/>
    <property type="molecule type" value="Genomic_DNA"/>
</dbReference>
<name>A0AAD7HTW5_9AGAR</name>
<dbReference type="Proteomes" id="UP001215280">
    <property type="component" value="Unassembled WGS sequence"/>
</dbReference>
<reference evidence="1" key="1">
    <citation type="submission" date="2023-03" db="EMBL/GenBank/DDBJ databases">
        <title>Massive genome expansion in bonnet fungi (Mycena s.s.) driven by repeated elements and novel gene families across ecological guilds.</title>
        <authorList>
            <consortium name="Lawrence Berkeley National Laboratory"/>
            <person name="Harder C.B."/>
            <person name="Miyauchi S."/>
            <person name="Viragh M."/>
            <person name="Kuo A."/>
            <person name="Thoen E."/>
            <person name="Andreopoulos B."/>
            <person name="Lu D."/>
            <person name="Skrede I."/>
            <person name="Drula E."/>
            <person name="Henrissat B."/>
            <person name="Morin E."/>
            <person name="Kohler A."/>
            <person name="Barry K."/>
            <person name="LaButti K."/>
            <person name="Morin E."/>
            <person name="Salamov A."/>
            <person name="Lipzen A."/>
            <person name="Mereny Z."/>
            <person name="Hegedus B."/>
            <person name="Baldrian P."/>
            <person name="Stursova M."/>
            <person name="Weitz H."/>
            <person name="Taylor A."/>
            <person name="Grigoriev I.V."/>
            <person name="Nagy L.G."/>
            <person name="Martin F."/>
            <person name="Kauserud H."/>
        </authorList>
    </citation>
    <scope>NUCLEOTIDE SEQUENCE</scope>
    <source>
        <strain evidence="1">CBHHK188m</strain>
    </source>
</reference>
<keyword evidence="2" id="KW-1185">Reference proteome</keyword>
<evidence type="ECO:0000313" key="2">
    <source>
        <dbReference type="Proteomes" id="UP001215280"/>
    </source>
</evidence>